<organism evidence="1 2">
    <name type="scientific">Reticulomyxa filosa</name>
    <dbReference type="NCBI Taxonomy" id="46433"/>
    <lineage>
        <taxon>Eukaryota</taxon>
        <taxon>Sar</taxon>
        <taxon>Rhizaria</taxon>
        <taxon>Retaria</taxon>
        <taxon>Foraminifera</taxon>
        <taxon>Monothalamids</taxon>
        <taxon>Reticulomyxidae</taxon>
        <taxon>Reticulomyxa</taxon>
    </lineage>
</organism>
<gene>
    <name evidence="1" type="ORF">RFI_32558</name>
</gene>
<evidence type="ECO:0000313" key="2">
    <source>
        <dbReference type="Proteomes" id="UP000023152"/>
    </source>
</evidence>
<name>X6LSH2_RETFI</name>
<keyword evidence="2" id="KW-1185">Reference proteome</keyword>
<dbReference type="AlphaFoldDB" id="X6LSH2"/>
<protein>
    <submittedName>
        <fullName evidence="1">Uncharacterized protein</fullName>
    </submittedName>
</protein>
<reference evidence="1 2" key="1">
    <citation type="journal article" date="2013" name="Curr. Biol.">
        <title>The Genome of the Foraminiferan Reticulomyxa filosa.</title>
        <authorList>
            <person name="Glockner G."/>
            <person name="Hulsmann N."/>
            <person name="Schleicher M."/>
            <person name="Noegel A.A."/>
            <person name="Eichinger L."/>
            <person name="Gallinger C."/>
            <person name="Pawlowski J."/>
            <person name="Sierra R."/>
            <person name="Euteneuer U."/>
            <person name="Pillet L."/>
            <person name="Moustafa A."/>
            <person name="Platzer M."/>
            <person name="Groth M."/>
            <person name="Szafranski K."/>
            <person name="Schliwa M."/>
        </authorList>
    </citation>
    <scope>NUCLEOTIDE SEQUENCE [LARGE SCALE GENOMIC DNA]</scope>
</reference>
<sequence length="278" mass="33129">MQRRCQRRFSLKSLYLSFPDNIDVCRTLIEAQYNIIYNQLFDIEELKLLFHSIDESQLRPVMTNVSQFLNHLFSRRNKTVRHFILKLGNIHKIHDDHSNDYDYWYNYSERLALSKKLEEEADEKIFGVLTDFNTSGLKFLHVCLPLTDDYIKYLQVCETFFVVFFCCLNNKALFWLLRRQFFALLPIKIYKKAKLFSFFEITIHQSSILAFFFPNAFGIMSLEFPEVYAPYIEIPTVDISSFFLHQAKYKQSSAESGSNEYFDHKGGFSYVYDHDEKK</sequence>
<accession>X6LSH2</accession>
<evidence type="ECO:0000313" key="1">
    <source>
        <dbReference type="EMBL" id="ETO04838.1"/>
    </source>
</evidence>
<dbReference type="EMBL" id="ASPP01028874">
    <property type="protein sequence ID" value="ETO04838.1"/>
    <property type="molecule type" value="Genomic_DNA"/>
</dbReference>
<dbReference type="Proteomes" id="UP000023152">
    <property type="component" value="Unassembled WGS sequence"/>
</dbReference>
<comment type="caution">
    <text evidence="1">The sequence shown here is derived from an EMBL/GenBank/DDBJ whole genome shotgun (WGS) entry which is preliminary data.</text>
</comment>
<proteinExistence type="predicted"/>